<dbReference type="AlphaFoldDB" id="A0A2R4WXM9"/>
<keyword evidence="1" id="KW-0472">Membrane</keyword>
<evidence type="ECO:0000313" key="4">
    <source>
        <dbReference type="Proteomes" id="UP000244727"/>
    </source>
</evidence>
<sequence length="410" mass="42697">MVSVRAVGVAVVIVLFAAVAVGGALASPGHGNGAAVGVDTSDSLSPAETHAAQHPATENATVEIVFFHLPTCPHCANVEAYLDEQRSEYDFRVEKYNARDNSERFTEYLQEYDVPRDDWGAVPAVFVDDEYAIGDRPSIDLIESRLEAATEAPTETTDGVAGDASNAESDGDLEAVTLVGLAGMAATDAVNPCALAVLLVLLTTILTRNPEDHGRVLRAGLAFSIAVALTYAAMGALLVFGLKSVASVGSIDLPIVRRLFGVLAIGLGLLNLKDAISHGAGGFAMEVPERWRPAMQRRLTDPLWTRESAVVGSALAGVGVSLFLLPCTAGPYLVAGGLLANQAWPTAIALLVVYNLIFVAPMLAITVAVSGGFATADAVGTWRERHVEGLHLVAGLLLVAIGVALAVGLL</sequence>
<gene>
    <name evidence="3" type="ORF">HARCEL1_00465</name>
</gene>
<dbReference type="SUPFAM" id="SSF52833">
    <property type="entry name" value="Thioredoxin-like"/>
    <property type="match status" value="1"/>
</dbReference>
<dbReference type="Pfam" id="PF11139">
    <property type="entry name" value="SfLAP"/>
    <property type="match status" value="1"/>
</dbReference>
<feature type="transmembrane region" description="Helical" evidence="1">
    <location>
        <begin position="219"/>
        <end position="242"/>
    </location>
</feature>
<dbReference type="InterPro" id="IPR021315">
    <property type="entry name" value="Gap/Sap"/>
</dbReference>
<feature type="transmembrane region" description="Helical" evidence="1">
    <location>
        <begin position="347"/>
        <end position="369"/>
    </location>
</feature>
<feature type="transmembrane region" description="Helical" evidence="1">
    <location>
        <begin position="309"/>
        <end position="335"/>
    </location>
</feature>
<feature type="transmembrane region" description="Helical" evidence="1">
    <location>
        <begin position="189"/>
        <end position="207"/>
    </location>
</feature>
<reference evidence="3 4" key="1">
    <citation type="submission" date="2018-04" db="EMBL/GenBank/DDBJ databases">
        <title>Halococcoides cellulosivorans gen. nov., sp. nov., an extremely halophilic cellulose-utilizing haloarchaeon from hypersaline lakes.</title>
        <authorList>
            <person name="Sorokin D.Y."/>
            <person name="Toshchakov S.V."/>
            <person name="Samarov N.I."/>
            <person name="Korzhenkov A."/>
            <person name="Kublanov I.V."/>
        </authorList>
    </citation>
    <scope>NUCLEOTIDE SEQUENCE [LARGE SCALE GENOMIC DNA]</scope>
    <source>
        <strain evidence="3 4">HArcel1</strain>
    </source>
</reference>
<dbReference type="PANTHER" id="PTHR31272:SF9">
    <property type="entry name" value="BLL1027 PROTEIN"/>
    <property type="match status" value="1"/>
</dbReference>
<dbReference type="Proteomes" id="UP000244727">
    <property type="component" value="Chromosome"/>
</dbReference>
<dbReference type="EMBL" id="CP028858">
    <property type="protein sequence ID" value="AWB26297.1"/>
    <property type="molecule type" value="Genomic_DNA"/>
</dbReference>
<dbReference type="PANTHER" id="PTHR31272">
    <property type="entry name" value="CYTOCHROME C-TYPE BIOGENESIS PROTEIN HI_1454-RELATED"/>
    <property type="match status" value="1"/>
</dbReference>
<dbReference type="InterPro" id="IPR051790">
    <property type="entry name" value="Cytochrome_c-biogenesis_DsbD"/>
</dbReference>
<keyword evidence="4" id="KW-1185">Reference proteome</keyword>
<feature type="transmembrane region" description="Helical" evidence="1">
    <location>
        <begin position="389"/>
        <end position="409"/>
    </location>
</feature>
<proteinExistence type="predicted"/>
<organism evidence="3 4">
    <name type="scientific">Halococcoides cellulosivorans</name>
    <dbReference type="NCBI Taxonomy" id="1679096"/>
    <lineage>
        <taxon>Archaea</taxon>
        <taxon>Methanobacteriati</taxon>
        <taxon>Methanobacteriota</taxon>
        <taxon>Stenosarchaea group</taxon>
        <taxon>Halobacteria</taxon>
        <taxon>Halobacteriales</taxon>
        <taxon>Haloarculaceae</taxon>
        <taxon>Halococcoides</taxon>
    </lineage>
</organism>
<keyword evidence="1" id="KW-0812">Transmembrane</keyword>
<name>A0A2R4WXM9_9EURY</name>
<evidence type="ECO:0000313" key="3">
    <source>
        <dbReference type="EMBL" id="AWB26297.1"/>
    </source>
</evidence>
<feature type="domain" description="Glutaredoxin" evidence="2">
    <location>
        <begin position="64"/>
        <end position="131"/>
    </location>
</feature>
<dbReference type="InterPro" id="IPR002109">
    <property type="entry name" value="Glutaredoxin"/>
</dbReference>
<dbReference type="InterPro" id="IPR036249">
    <property type="entry name" value="Thioredoxin-like_sf"/>
</dbReference>
<dbReference type="PROSITE" id="PS51354">
    <property type="entry name" value="GLUTAREDOXIN_2"/>
    <property type="match status" value="1"/>
</dbReference>
<evidence type="ECO:0000259" key="2">
    <source>
        <dbReference type="Pfam" id="PF00462"/>
    </source>
</evidence>
<dbReference type="RefSeq" id="WP_108380666.1">
    <property type="nucleotide sequence ID" value="NZ_CP028858.1"/>
</dbReference>
<dbReference type="Gene3D" id="3.40.30.10">
    <property type="entry name" value="Glutaredoxin"/>
    <property type="match status" value="1"/>
</dbReference>
<dbReference type="KEGG" id="harc:HARCEL1_00465"/>
<accession>A0A2R4WXM9</accession>
<evidence type="ECO:0000256" key="1">
    <source>
        <dbReference type="SAM" id="Phobius"/>
    </source>
</evidence>
<protein>
    <recommendedName>
        <fullName evidence="2">Glutaredoxin domain-containing protein</fullName>
    </recommendedName>
</protein>
<keyword evidence="1" id="KW-1133">Transmembrane helix</keyword>
<dbReference type="GeneID" id="36510934"/>
<dbReference type="Pfam" id="PF00462">
    <property type="entry name" value="Glutaredoxin"/>
    <property type="match status" value="1"/>
</dbReference>